<dbReference type="Pfam" id="PF14111">
    <property type="entry name" value="DUF4283"/>
    <property type="match status" value="1"/>
</dbReference>
<organism evidence="3 4">
    <name type="scientific">Erythroxylum novogranatense</name>
    <dbReference type="NCBI Taxonomy" id="1862640"/>
    <lineage>
        <taxon>Eukaryota</taxon>
        <taxon>Viridiplantae</taxon>
        <taxon>Streptophyta</taxon>
        <taxon>Embryophyta</taxon>
        <taxon>Tracheophyta</taxon>
        <taxon>Spermatophyta</taxon>
        <taxon>Magnoliopsida</taxon>
        <taxon>eudicotyledons</taxon>
        <taxon>Gunneridae</taxon>
        <taxon>Pentapetalae</taxon>
        <taxon>rosids</taxon>
        <taxon>fabids</taxon>
        <taxon>Malpighiales</taxon>
        <taxon>Erythroxylaceae</taxon>
        <taxon>Erythroxylum</taxon>
    </lineage>
</organism>
<proteinExistence type="predicted"/>
<evidence type="ECO:0000256" key="1">
    <source>
        <dbReference type="SAM" id="MobiDB-lite"/>
    </source>
</evidence>
<dbReference type="AlphaFoldDB" id="A0AAV8TRA3"/>
<dbReference type="InterPro" id="IPR040256">
    <property type="entry name" value="At4g02000-like"/>
</dbReference>
<dbReference type="PANTHER" id="PTHR31286">
    <property type="entry name" value="GLYCINE-RICH CELL WALL STRUCTURAL PROTEIN 1.8-LIKE"/>
    <property type="match status" value="1"/>
</dbReference>
<evidence type="ECO:0000259" key="2">
    <source>
        <dbReference type="Pfam" id="PF14111"/>
    </source>
</evidence>
<gene>
    <name evidence="3" type="ORF">K2173_002972</name>
</gene>
<dbReference type="PANTHER" id="PTHR31286:SF99">
    <property type="entry name" value="DUF4283 DOMAIN-CONTAINING PROTEIN"/>
    <property type="match status" value="1"/>
</dbReference>
<protein>
    <recommendedName>
        <fullName evidence="2">DUF4283 domain-containing protein</fullName>
    </recommendedName>
</protein>
<name>A0AAV8TRA3_9ROSI</name>
<dbReference type="Proteomes" id="UP001159364">
    <property type="component" value="Linkage Group LG03"/>
</dbReference>
<dbReference type="InterPro" id="IPR025558">
    <property type="entry name" value="DUF4283"/>
</dbReference>
<reference evidence="3 4" key="1">
    <citation type="submission" date="2021-09" db="EMBL/GenBank/DDBJ databases">
        <title>Genomic insights and catalytic innovation underlie evolution of tropane alkaloids biosynthesis.</title>
        <authorList>
            <person name="Wang Y.-J."/>
            <person name="Tian T."/>
            <person name="Huang J.-P."/>
            <person name="Huang S.-X."/>
        </authorList>
    </citation>
    <scope>NUCLEOTIDE SEQUENCE [LARGE SCALE GENOMIC DNA]</scope>
    <source>
        <strain evidence="3">KIB-2018</strain>
        <tissue evidence="3">Leaf</tissue>
    </source>
</reference>
<comment type="caution">
    <text evidence="3">The sequence shown here is derived from an EMBL/GenBank/DDBJ whole genome shotgun (WGS) entry which is preliminary data.</text>
</comment>
<accession>A0AAV8TRA3</accession>
<feature type="domain" description="DUF4283" evidence="2">
    <location>
        <begin position="127"/>
        <end position="209"/>
    </location>
</feature>
<dbReference type="EMBL" id="JAIWQS010000003">
    <property type="protein sequence ID" value="KAJ8769482.1"/>
    <property type="molecule type" value="Genomic_DNA"/>
</dbReference>
<evidence type="ECO:0000313" key="3">
    <source>
        <dbReference type="EMBL" id="KAJ8769482.1"/>
    </source>
</evidence>
<evidence type="ECO:0000313" key="4">
    <source>
        <dbReference type="Proteomes" id="UP001159364"/>
    </source>
</evidence>
<keyword evidence="4" id="KW-1185">Reference proteome</keyword>
<sequence>MESLDPAGHPTKKGRTCKREDEPSQPKQSYIAAIIRGHAEGNATTHQGCPDEEPVEVAEGDITPVFREQGGSIILSQNFKDKLDKQRERAVVLRGYETLRPSGSSNEEGEQGGSILLSQNFKDKLDKQWERAVVLKVLGRRVGFAVLRNQLQMQWKLRGKMKMVDLDNEFFLVKFQEEGDYFRVLTEGPWVVFRQVIAVQRWSPSFRPSQAAVSRVVVWVRIPKLRFSHYHPRILSALGDLIGSTVRLDEETMLANCGKFT</sequence>
<feature type="region of interest" description="Disordered" evidence="1">
    <location>
        <begin position="1"/>
        <end position="28"/>
    </location>
</feature>